<organism evidence="2 3">
    <name type="scientific">Luedemannella helvata</name>
    <dbReference type="NCBI Taxonomy" id="349315"/>
    <lineage>
        <taxon>Bacteria</taxon>
        <taxon>Bacillati</taxon>
        <taxon>Actinomycetota</taxon>
        <taxon>Actinomycetes</taxon>
        <taxon>Micromonosporales</taxon>
        <taxon>Micromonosporaceae</taxon>
        <taxon>Luedemannella</taxon>
    </lineage>
</organism>
<sequence length="361" mass="37189">MESSDLARLTAALEREGLAAFLAAFAPHATRRDRWAREVHRLNGHLRPLVDLFLLGEAVPVADLPADVAAAVPPLVAAGAARVDGDHASLAGLSLFRPYGVWLFAEPPGPAQASAYFGPDSLALAMHTTYRPGGSCLDLCAGPGFQGLAALARCATATLVELTGEAAAVAALNVAVNGVADRVRVRAGDLYAPVADERFDHVVANVPFMPVPPGHPFPVAGAGGPDGFDVARRVLHQLPGHLRDGGSAHLATMLLRGPDGLLLAEELSAWAREADCDVTVTLTSQIPTTADSPLVLGTAEAIAAAGDTPVGALVEQVADHYAALGASSASWAFLRVDPGGGRLRPIELGGAGRRAPWVSLV</sequence>
<dbReference type="InterPro" id="IPR017127">
    <property type="entry name" value="Ribosome_uL3_MTase"/>
</dbReference>
<dbReference type="Pfam" id="PF05175">
    <property type="entry name" value="MTS"/>
    <property type="match status" value="1"/>
</dbReference>
<dbReference type="PANTHER" id="PTHR47806">
    <property type="entry name" value="50S RIBOSOMAL PROTEIN L3 GLUTAMINE METHYLTRANSFERASE"/>
    <property type="match status" value="1"/>
</dbReference>
<evidence type="ECO:0000259" key="1">
    <source>
        <dbReference type="Pfam" id="PF05175"/>
    </source>
</evidence>
<evidence type="ECO:0000313" key="3">
    <source>
        <dbReference type="Proteomes" id="UP001500655"/>
    </source>
</evidence>
<reference evidence="2 3" key="1">
    <citation type="journal article" date="2019" name="Int. J. Syst. Evol. Microbiol.">
        <title>The Global Catalogue of Microorganisms (GCM) 10K type strain sequencing project: providing services to taxonomists for standard genome sequencing and annotation.</title>
        <authorList>
            <consortium name="The Broad Institute Genomics Platform"/>
            <consortium name="The Broad Institute Genome Sequencing Center for Infectious Disease"/>
            <person name="Wu L."/>
            <person name="Ma J."/>
        </authorList>
    </citation>
    <scope>NUCLEOTIDE SEQUENCE [LARGE SCALE GENOMIC DNA]</scope>
    <source>
        <strain evidence="2 3">JCM 13249</strain>
    </source>
</reference>
<feature type="domain" description="Methyltransferase small" evidence="1">
    <location>
        <begin position="124"/>
        <end position="209"/>
    </location>
</feature>
<accession>A0ABN2KV09</accession>
<proteinExistence type="predicted"/>
<dbReference type="Gene3D" id="3.40.50.150">
    <property type="entry name" value="Vaccinia Virus protein VP39"/>
    <property type="match status" value="1"/>
</dbReference>
<dbReference type="InterPro" id="IPR029063">
    <property type="entry name" value="SAM-dependent_MTases_sf"/>
</dbReference>
<dbReference type="Proteomes" id="UP001500655">
    <property type="component" value="Unassembled WGS sequence"/>
</dbReference>
<keyword evidence="3" id="KW-1185">Reference proteome</keyword>
<dbReference type="RefSeq" id="WP_344084804.1">
    <property type="nucleotide sequence ID" value="NZ_BAAALS010000023.1"/>
</dbReference>
<gene>
    <name evidence="2" type="ORF">GCM10009681_42550</name>
</gene>
<dbReference type="CDD" id="cd02440">
    <property type="entry name" value="AdoMet_MTases"/>
    <property type="match status" value="1"/>
</dbReference>
<evidence type="ECO:0000313" key="2">
    <source>
        <dbReference type="EMBL" id="GAA1766953.1"/>
    </source>
</evidence>
<dbReference type="InterPro" id="IPR007848">
    <property type="entry name" value="Small_mtfrase_dom"/>
</dbReference>
<protein>
    <recommendedName>
        <fullName evidence="1">Methyltransferase small domain-containing protein</fullName>
    </recommendedName>
</protein>
<dbReference type="PANTHER" id="PTHR47806:SF1">
    <property type="entry name" value="RIBOSOMAL PROTEIN UL3 GLUTAMINE METHYLTRANSFERASE"/>
    <property type="match status" value="1"/>
</dbReference>
<name>A0ABN2KV09_9ACTN</name>
<comment type="caution">
    <text evidence="2">The sequence shown here is derived from an EMBL/GenBank/DDBJ whole genome shotgun (WGS) entry which is preliminary data.</text>
</comment>
<dbReference type="SUPFAM" id="SSF53335">
    <property type="entry name" value="S-adenosyl-L-methionine-dependent methyltransferases"/>
    <property type="match status" value="1"/>
</dbReference>
<dbReference type="EMBL" id="BAAALS010000023">
    <property type="protein sequence ID" value="GAA1766953.1"/>
    <property type="molecule type" value="Genomic_DNA"/>
</dbReference>